<evidence type="ECO:0000313" key="2">
    <source>
        <dbReference type="EMBL" id="KAH9315116.1"/>
    </source>
</evidence>
<dbReference type="EMBL" id="JAHRHJ020000005">
    <property type="protein sequence ID" value="KAH9315116.1"/>
    <property type="molecule type" value="Genomic_DNA"/>
</dbReference>
<reference evidence="2 3" key="1">
    <citation type="journal article" date="2021" name="Nat. Plants">
        <title>The Taxus genome provides insights into paclitaxel biosynthesis.</title>
        <authorList>
            <person name="Xiong X."/>
            <person name="Gou J."/>
            <person name="Liao Q."/>
            <person name="Li Y."/>
            <person name="Zhou Q."/>
            <person name="Bi G."/>
            <person name="Li C."/>
            <person name="Du R."/>
            <person name="Wang X."/>
            <person name="Sun T."/>
            <person name="Guo L."/>
            <person name="Liang H."/>
            <person name="Lu P."/>
            <person name="Wu Y."/>
            <person name="Zhang Z."/>
            <person name="Ro D.K."/>
            <person name="Shang Y."/>
            <person name="Huang S."/>
            <person name="Yan J."/>
        </authorList>
    </citation>
    <scope>NUCLEOTIDE SEQUENCE [LARGE SCALE GENOMIC DNA]</scope>
    <source>
        <strain evidence="2">Ta-2019</strain>
    </source>
</reference>
<feature type="non-terminal residue" evidence="2">
    <location>
        <position position="59"/>
    </location>
</feature>
<proteinExistence type="predicted"/>
<dbReference type="Proteomes" id="UP000824469">
    <property type="component" value="Unassembled WGS sequence"/>
</dbReference>
<feature type="region of interest" description="Disordered" evidence="1">
    <location>
        <begin position="40"/>
        <end position="59"/>
    </location>
</feature>
<name>A0AA38G2X3_TAXCH</name>
<organism evidence="2 3">
    <name type="scientific">Taxus chinensis</name>
    <name type="common">Chinese yew</name>
    <name type="synonym">Taxus wallichiana var. chinensis</name>
    <dbReference type="NCBI Taxonomy" id="29808"/>
    <lineage>
        <taxon>Eukaryota</taxon>
        <taxon>Viridiplantae</taxon>
        <taxon>Streptophyta</taxon>
        <taxon>Embryophyta</taxon>
        <taxon>Tracheophyta</taxon>
        <taxon>Spermatophyta</taxon>
        <taxon>Pinopsida</taxon>
        <taxon>Pinidae</taxon>
        <taxon>Conifers II</taxon>
        <taxon>Cupressales</taxon>
        <taxon>Taxaceae</taxon>
        <taxon>Taxus</taxon>
    </lineage>
</organism>
<dbReference type="AlphaFoldDB" id="A0AA38G2X3"/>
<sequence length="59" mass="6914">VGVAKVYIYLKPKLENGKYIENEFKLLEFPKGKHIMGMFQDEDSNFSQDDEGENEEEEL</sequence>
<feature type="non-terminal residue" evidence="2">
    <location>
        <position position="1"/>
    </location>
</feature>
<keyword evidence="3" id="KW-1185">Reference proteome</keyword>
<gene>
    <name evidence="2" type="ORF">KI387_023743</name>
</gene>
<accession>A0AA38G2X3</accession>
<protein>
    <submittedName>
        <fullName evidence="2">Uncharacterized protein</fullName>
    </submittedName>
</protein>
<comment type="caution">
    <text evidence="2">The sequence shown here is derived from an EMBL/GenBank/DDBJ whole genome shotgun (WGS) entry which is preliminary data.</text>
</comment>
<evidence type="ECO:0000256" key="1">
    <source>
        <dbReference type="SAM" id="MobiDB-lite"/>
    </source>
</evidence>
<evidence type="ECO:0000313" key="3">
    <source>
        <dbReference type="Proteomes" id="UP000824469"/>
    </source>
</evidence>